<dbReference type="EC" id="3.1.13.1" evidence="8"/>
<dbReference type="NCBIfam" id="TIGR02063">
    <property type="entry name" value="RNase_R"/>
    <property type="match status" value="1"/>
</dbReference>
<dbReference type="Pfam" id="PF08206">
    <property type="entry name" value="OB_RNB"/>
    <property type="match status" value="1"/>
</dbReference>
<dbReference type="PANTHER" id="PTHR23355:SF9">
    <property type="entry name" value="DIS3-LIKE EXONUCLEASE 2"/>
    <property type="match status" value="1"/>
</dbReference>
<dbReference type="GO" id="GO:0003723">
    <property type="term" value="F:RNA binding"/>
    <property type="evidence" value="ECO:0007669"/>
    <property type="project" value="UniProtKB-UniRule"/>
</dbReference>
<dbReference type="InterPro" id="IPR001900">
    <property type="entry name" value="RNase_II/R"/>
</dbReference>
<reference evidence="11 12" key="1">
    <citation type="journal article" date="2018" name="Nat. Biotechnol.">
        <title>A standardized bacterial taxonomy based on genome phylogeny substantially revises the tree of life.</title>
        <authorList>
            <person name="Parks D.H."/>
            <person name="Chuvochina M."/>
            <person name="Waite D.W."/>
            <person name="Rinke C."/>
            <person name="Skarshewski A."/>
            <person name="Chaumeil P.A."/>
            <person name="Hugenholtz P."/>
        </authorList>
    </citation>
    <scope>NUCLEOTIDE SEQUENCE [LARGE SCALE GENOMIC DNA]</scope>
    <source>
        <strain evidence="11">UBA11306</strain>
    </source>
</reference>
<keyword evidence="4 8" id="KW-0540">Nuclease</keyword>
<dbReference type="InterPro" id="IPR012340">
    <property type="entry name" value="NA-bd_OB-fold"/>
</dbReference>
<dbReference type="PROSITE" id="PS01175">
    <property type="entry name" value="RIBONUCLEASE_II"/>
    <property type="match status" value="1"/>
</dbReference>
<dbReference type="PROSITE" id="PS50126">
    <property type="entry name" value="S1"/>
    <property type="match status" value="1"/>
</dbReference>
<evidence type="ECO:0000313" key="11">
    <source>
        <dbReference type="EMBL" id="HCS93282.1"/>
    </source>
</evidence>
<organism evidence="11 12">
    <name type="scientific">Bavariicoccus seileri</name>
    <dbReference type="NCBI Taxonomy" id="549685"/>
    <lineage>
        <taxon>Bacteria</taxon>
        <taxon>Bacillati</taxon>
        <taxon>Bacillota</taxon>
        <taxon>Bacilli</taxon>
        <taxon>Lactobacillales</taxon>
        <taxon>Enterococcaceae</taxon>
        <taxon>Bavariicoccus</taxon>
    </lineage>
</organism>
<evidence type="ECO:0000313" key="12">
    <source>
        <dbReference type="Proteomes" id="UP000262195"/>
    </source>
</evidence>
<evidence type="ECO:0000256" key="8">
    <source>
        <dbReference type="HAMAP-Rule" id="MF_01895"/>
    </source>
</evidence>
<dbReference type="InterPro" id="IPR022966">
    <property type="entry name" value="RNase_II/R_CS"/>
</dbReference>
<keyword evidence="6 8" id="KW-0269">Exonuclease</keyword>
<dbReference type="PANTHER" id="PTHR23355">
    <property type="entry name" value="RIBONUCLEASE"/>
    <property type="match status" value="1"/>
</dbReference>
<feature type="compositionally biased region" description="Low complexity" evidence="9">
    <location>
        <begin position="739"/>
        <end position="757"/>
    </location>
</feature>
<dbReference type="SMART" id="SM00955">
    <property type="entry name" value="RNB"/>
    <property type="match status" value="1"/>
</dbReference>
<comment type="caution">
    <text evidence="11">The sequence shown here is derived from an EMBL/GenBank/DDBJ whole genome shotgun (WGS) entry which is preliminary data.</text>
</comment>
<evidence type="ECO:0000256" key="6">
    <source>
        <dbReference type="ARBA" id="ARBA00022839"/>
    </source>
</evidence>
<evidence type="ECO:0000259" key="10">
    <source>
        <dbReference type="PROSITE" id="PS50126"/>
    </source>
</evidence>
<evidence type="ECO:0000256" key="5">
    <source>
        <dbReference type="ARBA" id="ARBA00022801"/>
    </source>
</evidence>
<dbReference type="Pfam" id="PF00575">
    <property type="entry name" value="S1"/>
    <property type="match status" value="1"/>
</dbReference>
<evidence type="ECO:0000256" key="9">
    <source>
        <dbReference type="SAM" id="MobiDB-lite"/>
    </source>
</evidence>
<dbReference type="InterPro" id="IPR040476">
    <property type="entry name" value="CSD2"/>
</dbReference>
<evidence type="ECO:0000256" key="4">
    <source>
        <dbReference type="ARBA" id="ARBA00022722"/>
    </source>
</evidence>
<dbReference type="InterPro" id="IPR004476">
    <property type="entry name" value="RNase_II/RNase_R"/>
</dbReference>
<accession>A0A3D4S461</accession>
<dbReference type="Gene3D" id="2.40.50.140">
    <property type="entry name" value="Nucleic acid-binding proteins"/>
    <property type="match status" value="2"/>
</dbReference>
<dbReference type="AlphaFoldDB" id="A0A3D4S461"/>
<dbReference type="SUPFAM" id="SSF50249">
    <property type="entry name" value="Nucleic acid-binding proteins"/>
    <property type="match status" value="4"/>
</dbReference>
<keyword evidence="7 8" id="KW-0694">RNA-binding</keyword>
<dbReference type="HAMAP" id="MF_01895">
    <property type="entry name" value="RNase_R"/>
    <property type="match status" value="1"/>
</dbReference>
<comment type="similarity">
    <text evidence="8">Belongs to the RNR ribonuclease family. RNase R subfamily.</text>
</comment>
<evidence type="ECO:0000256" key="1">
    <source>
        <dbReference type="ARBA" id="ARBA00001849"/>
    </source>
</evidence>
<dbReference type="CDD" id="cd04471">
    <property type="entry name" value="S1_RNase_R"/>
    <property type="match status" value="1"/>
</dbReference>
<keyword evidence="5 8" id="KW-0378">Hydrolase</keyword>
<gene>
    <name evidence="8 11" type="primary">rnr</name>
    <name evidence="11" type="ORF">DIW15_01060</name>
</gene>
<feature type="domain" description="S1 motif" evidence="10">
    <location>
        <begin position="641"/>
        <end position="721"/>
    </location>
</feature>
<dbReference type="STRING" id="1121105.GCA_000421665_01749"/>
<dbReference type="NCBIfam" id="TIGR00358">
    <property type="entry name" value="3_prime_RNase"/>
    <property type="match status" value="1"/>
</dbReference>
<dbReference type="EMBL" id="DQHO01000007">
    <property type="protein sequence ID" value="HCS93282.1"/>
    <property type="molecule type" value="Genomic_DNA"/>
</dbReference>
<dbReference type="RefSeq" id="WP_022797005.1">
    <property type="nucleotide sequence ID" value="NZ_JBQDSL010000010.1"/>
</dbReference>
<comment type="function">
    <text evidence="8">3'-5' exoribonuclease that releases 5'-nucleoside monophosphates and is involved in maturation of structured RNAs.</text>
</comment>
<evidence type="ECO:0000256" key="3">
    <source>
        <dbReference type="ARBA" id="ARBA00022490"/>
    </source>
</evidence>
<proteinExistence type="inferred from homology"/>
<dbReference type="GO" id="GO:0006402">
    <property type="term" value="P:mRNA catabolic process"/>
    <property type="evidence" value="ECO:0007669"/>
    <property type="project" value="TreeGrafter"/>
</dbReference>
<dbReference type="Proteomes" id="UP000262195">
    <property type="component" value="Unassembled WGS sequence"/>
</dbReference>
<comment type="catalytic activity">
    <reaction evidence="1 8">
        <text>Exonucleolytic cleavage in the 3'- to 5'-direction to yield nucleoside 5'-phosphates.</text>
        <dbReference type="EC" id="3.1.13.1"/>
    </reaction>
</comment>
<dbReference type="InterPro" id="IPR003029">
    <property type="entry name" value="S1_domain"/>
</dbReference>
<sequence length="800" mass="90307">MSQSFIPKIRAFFKNDQKAYNVRDLSQNFEAHSADDFKQLVKDLATLEKSGEITITDQGEFASTTHHRPDEIVGSFSRHEKGFGFVSLPDEEAQDVYIDKRDTFAALDGDTVAIKITRQARPGQTKGPEGKITRVVRHGVTQLVGTFTLFSPDDRISDDYIGYIVPQDKHLAPFKCLITDSGLKPVTGTVVLVEITEYPTRQHPAQLVGIVKEEIGYKDAPGVDILSILVELGIPDEFPEEVITDAKKVPDTIHPDELSGRIDLRDQLTITIDGADAKDLDDAISFKQLDNGHYKLGVYIADVSYYVTEGSPLDQEAYERGTSVYVTDRVVPMLPQRLSNGICSLHPHVDRLAMGCEMEFDENGDQVSYKIFPTVINSDYRMTYDEVNLIFSHDPDTLAKYQGLLPWYESMKGLHEILSRHRENRGAIDFETTEAVIKLDDDGHPIEITARERGEAEKMIESFMLAANETVARHFKDLEVPFLYRIHEQPSNDRILRFMEFIRAFGQSIELDGTSVRPEALQALLKRIKGEPFEPLVSIMMLRSMQQAKYSTEPLGHFGLASPDYTHFTSPIRRYPDLIVHRMIRFYEQHGTELNDQEEHRLESQLGDIAEHSSLMERKAVQAERDTDQLKKAEYMAGHVGEVFPGVISSVLKFGLFVELPNTVEGLVHISTMNDDYYNYIDSHMTLVGERTGKSFKIGDPITVRVSRADIESREIDFELVLPKGQEKGSANHGQSTDKSSQLGHKGQSGQSGQSGKNAYPSNHRNNKKQGKGKNSFSDNRKKGKQSKKKKSYQKRQGRR</sequence>
<feature type="region of interest" description="Disordered" evidence="9">
    <location>
        <begin position="722"/>
        <end position="800"/>
    </location>
</feature>
<dbReference type="Pfam" id="PF00773">
    <property type="entry name" value="RNB"/>
    <property type="match status" value="1"/>
</dbReference>
<dbReference type="SMART" id="SM00316">
    <property type="entry name" value="S1"/>
    <property type="match status" value="1"/>
</dbReference>
<dbReference type="Pfam" id="PF17876">
    <property type="entry name" value="CSD2"/>
    <property type="match status" value="1"/>
</dbReference>
<comment type="subcellular location">
    <subcellularLocation>
        <location evidence="2 8">Cytoplasm</location>
    </subcellularLocation>
</comment>
<evidence type="ECO:0000256" key="7">
    <source>
        <dbReference type="ARBA" id="ARBA00022884"/>
    </source>
</evidence>
<dbReference type="InterPro" id="IPR011805">
    <property type="entry name" value="RNase_R"/>
</dbReference>
<keyword evidence="3 8" id="KW-0963">Cytoplasm</keyword>
<dbReference type="InterPro" id="IPR013223">
    <property type="entry name" value="RNase_B_OB_dom"/>
</dbReference>
<dbReference type="GO" id="GO:0008859">
    <property type="term" value="F:exoribonuclease II activity"/>
    <property type="evidence" value="ECO:0007669"/>
    <property type="project" value="UniProtKB-UniRule"/>
</dbReference>
<dbReference type="InterPro" id="IPR050180">
    <property type="entry name" value="RNR_Ribonuclease"/>
</dbReference>
<dbReference type="GO" id="GO:0005829">
    <property type="term" value="C:cytosol"/>
    <property type="evidence" value="ECO:0007669"/>
    <property type="project" value="TreeGrafter"/>
</dbReference>
<name>A0A3D4S461_9ENTE</name>
<feature type="compositionally biased region" description="Basic residues" evidence="9">
    <location>
        <begin position="782"/>
        <end position="800"/>
    </location>
</feature>
<protein>
    <recommendedName>
        <fullName evidence="8">Ribonuclease R</fullName>
        <shortName evidence="8">RNase R</shortName>
        <ecNumber evidence="8">3.1.13.1</ecNumber>
    </recommendedName>
</protein>
<evidence type="ECO:0000256" key="2">
    <source>
        <dbReference type="ARBA" id="ARBA00004496"/>
    </source>
</evidence>